<dbReference type="AlphaFoldDB" id="A0A1G6XRG4"/>
<gene>
    <name evidence="2" type="ORF">SAMN05661003_101340</name>
</gene>
<evidence type="ECO:0000256" key="1">
    <source>
        <dbReference type="SAM" id="SignalP"/>
    </source>
</evidence>
<evidence type="ECO:0000313" key="3">
    <source>
        <dbReference type="Proteomes" id="UP000243205"/>
    </source>
</evidence>
<evidence type="ECO:0000313" key="2">
    <source>
        <dbReference type="EMBL" id="SDD79967.1"/>
    </source>
</evidence>
<dbReference type="RefSeq" id="WP_092075596.1">
    <property type="nucleotide sequence ID" value="NZ_CALFZY010000006.1"/>
</dbReference>
<dbReference type="OrthoDB" id="5407743at2"/>
<organism evidence="2 3">
    <name type="scientific">Desulfuromonas thiophila</name>
    <dbReference type="NCBI Taxonomy" id="57664"/>
    <lineage>
        <taxon>Bacteria</taxon>
        <taxon>Pseudomonadati</taxon>
        <taxon>Thermodesulfobacteriota</taxon>
        <taxon>Desulfuromonadia</taxon>
        <taxon>Desulfuromonadales</taxon>
        <taxon>Desulfuromonadaceae</taxon>
        <taxon>Desulfuromonas</taxon>
    </lineage>
</organism>
<protein>
    <recommendedName>
        <fullName evidence="4">Copper binding protein CusF</fullName>
    </recommendedName>
</protein>
<name>A0A1G6XRG4_9BACT</name>
<accession>A0A1G6XRG4</accession>
<keyword evidence="1" id="KW-0732">Signal</keyword>
<keyword evidence="3" id="KW-1185">Reference proteome</keyword>
<evidence type="ECO:0008006" key="4">
    <source>
        <dbReference type="Google" id="ProtNLM"/>
    </source>
</evidence>
<feature type="signal peptide" evidence="1">
    <location>
        <begin position="1"/>
        <end position="24"/>
    </location>
</feature>
<proteinExistence type="predicted"/>
<dbReference type="Proteomes" id="UP000243205">
    <property type="component" value="Unassembled WGS sequence"/>
</dbReference>
<dbReference type="NCBIfam" id="NF040942">
    <property type="entry name" value="hypo_ExtJ"/>
    <property type="match status" value="1"/>
</dbReference>
<sequence>MAKKLIVLMAAAAFLGGLSTAALAADGKVTAVDGDLVTVQVDKKDAKKISEGDSVTLKVKKGKAPKAGMDALTGC</sequence>
<feature type="chain" id="PRO_5017236440" description="Copper binding protein CusF" evidence="1">
    <location>
        <begin position="25"/>
        <end position="75"/>
    </location>
</feature>
<reference evidence="3" key="1">
    <citation type="submission" date="2016-10" db="EMBL/GenBank/DDBJ databases">
        <authorList>
            <person name="Varghese N."/>
            <person name="Submissions S."/>
        </authorList>
    </citation>
    <scope>NUCLEOTIDE SEQUENCE [LARGE SCALE GENOMIC DNA]</scope>
    <source>
        <strain evidence="3">DSM 8987</strain>
    </source>
</reference>
<dbReference type="STRING" id="57664.SAMN05661003_101340"/>
<dbReference type="EMBL" id="FNAQ01000001">
    <property type="protein sequence ID" value="SDD79967.1"/>
    <property type="molecule type" value="Genomic_DNA"/>
</dbReference>